<keyword evidence="12" id="KW-1185">Reference proteome</keyword>
<dbReference type="SUPFAM" id="SSF52743">
    <property type="entry name" value="Subtilisin-like"/>
    <property type="match status" value="1"/>
</dbReference>
<evidence type="ECO:0000256" key="7">
    <source>
        <dbReference type="RuleBase" id="RU003355"/>
    </source>
</evidence>
<comment type="caution">
    <text evidence="11">The sequence shown here is derived from an EMBL/GenBank/DDBJ whole genome shotgun (WGS) entry which is preliminary data.</text>
</comment>
<feature type="domain" description="Inhibitor I9" evidence="10">
    <location>
        <begin position="31"/>
        <end position="101"/>
    </location>
</feature>
<name>A0A9Q1HJX5_HOLLE</name>
<dbReference type="InterPro" id="IPR010259">
    <property type="entry name" value="S8pro/Inhibitor_I9"/>
</dbReference>
<dbReference type="InterPro" id="IPR050131">
    <property type="entry name" value="Peptidase_S8_subtilisin-like"/>
</dbReference>
<dbReference type="InterPro" id="IPR015500">
    <property type="entry name" value="Peptidase_S8_subtilisin-rel"/>
</dbReference>
<evidence type="ECO:0000313" key="11">
    <source>
        <dbReference type="EMBL" id="KAJ8049814.1"/>
    </source>
</evidence>
<dbReference type="EMBL" id="JAIZAY010000001">
    <property type="protein sequence ID" value="KAJ8049814.1"/>
    <property type="molecule type" value="Genomic_DNA"/>
</dbReference>
<feature type="domain" description="Peptidase S8/S53" evidence="9">
    <location>
        <begin position="128"/>
        <end position="355"/>
    </location>
</feature>
<dbReference type="PROSITE" id="PS00136">
    <property type="entry name" value="SUBTILASE_ASP"/>
    <property type="match status" value="1"/>
</dbReference>
<dbReference type="FunFam" id="3.40.50.200:FF:000014">
    <property type="entry name" value="Proteinase K"/>
    <property type="match status" value="1"/>
</dbReference>
<gene>
    <name evidence="11" type="ORF">HOLleu_02726</name>
</gene>
<dbReference type="InterPro" id="IPR000209">
    <property type="entry name" value="Peptidase_S8/S53_dom"/>
</dbReference>
<dbReference type="GO" id="GO:0006508">
    <property type="term" value="P:proteolysis"/>
    <property type="evidence" value="ECO:0007669"/>
    <property type="project" value="UniProtKB-KW"/>
</dbReference>
<evidence type="ECO:0000256" key="1">
    <source>
        <dbReference type="ARBA" id="ARBA00011073"/>
    </source>
</evidence>
<dbReference type="Gene3D" id="3.40.50.200">
    <property type="entry name" value="Peptidase S8/S53 domain"/>
    <property type="match status" value="1"/>
</dbReference>
<evidence type="ECO:0000259" key="10">
    <source>
        <dbReference type="Pfam" id="PF05922"/>
    </source>
</evidence>
<feature type="active site" description="Charge relay system" evidence="5 6">
    <location>
        <position position="325"/>
    </location>
</feature>
<sequence length="377" mass="39536">MKFFLVILLTAVAYAEFSPLHTVKEKKQGRYIVKVKDDLDFSDAVAMIEKHPFFSAIGGRILKKFPNAFRGFSAQLSDKALKLVRNLDSVEYVEEDGVVRTFDVTWGLDRVDQRGLPLDGSYSPRYDGSGVNVYVIDTGVNPDHTDLSGRVVAAYDATSSAGRQKGVDCNGHGSHCSGTVAGTTWGVAKGAVIYGIRVLGCLGSGTNSDVVEGIDWVTANANLPAVASLSLGGGASYSTDMAVRRLISAGITASVAAGNENQDACNVSPARVEDVAITVSASDSSDRRASFSNYGSCCDIFAPGVDITSIWDSCTSCTSTISGTSMACPHVSGAAAILLCQNSGLTPAQVKSNIIGNGSLFRISDTQGTPNVLLYVA</sequence>
<dbReference type="CDD" id="cd04077">
    <property type="entry name" value="Peptidases_S8_PCSK9_ProteinaseK_like"/>
    <property type="match status" value="1"/>
</dbReference>
<dbReference type="GO" id="GO:0004252">
    <property type="term" value="F:serine-type endopeptidase activity"/>
    <property type="evidence" value="ECO:0007669"/>
    <property type="project" value="UniProtKB-UniRule"/>
</dbReference>
<dbReference type="InterPro" id="IPR022398">
    <property type="entry name" value="Peptidase_S8_His-AS"/>
</dbReference>
<dbReference type="InterPro" id="IPR037045">
    <property type="entry name" value="S8pro/Inhibitor_I9_sf"/>
</dbReference>
<dbReference type="Pfam" id="PF00082">
    <property type="entry name" value="Peptidase_S8"/>
    <property type="match status" value="1"/>
</dbReference>
<dbReference type="GO" id="GO:0005615">
    <property type="term" value="C:extracellular space"/>
    <property type="evidence" value="ECO:0007669"/>
    <property type="project" value="TreeGrafter"/>
</dbReference>
<reference evidence="11" key="1">
    <citation type="submission" date="2021-10" db="EMBL/GenBank/DDBJ databases">
        <title>Tropical sea cucumber genome reveals ecological adaptation and Cuvierian tubules defense mechanism.</title>
        <authorList>
            <person name="Chen T."/>
        </authorList>
    </citation>
    <scope>NUCLEOTIDE SEQUENCE</scope>
    <source>
        <strain evidence="11">Nanhai2018</strain>
        <tissue evidence="11">Muscle</tissue>
    </source>
</reference>
<evidence type="ECO:0000256" key="3">
    <source>
        <dbReference type="ARBA" id="ARBA00022801"/>
    </source>
</evidence>
<evidence type="ECO:0000256" key="4">
    <source>
        <dbReference type="ARBA" id="ARBA00022825"/>
    </source>
</evidence>
<evidence type="ECO:0000256" key="5">
    <source>
        <dbReference type="PIRSR" id="PIRSR615500-1"/>
    </source>
</evidence>
<feature type="active site" description="Charge relay system" evidence="5 6">
    <location>
        <position position="172"/>
    </location>
</feature>
<dbReference type="PROSITE" id="PS51892">
    <property type="entry name" value="SUBTILASE"/>
    <property type="match status" value="1"/>
</dbReference>
<dbReference type="PROSITE" id="PS00138">
    <property type="entry name" value="SUBTILASE_SER"/>
    <property type="match status" value="1"/>
</dbReference>
<dbReference type="InterPro" id="IPR036852">
    <property type="entry name" value="Peptidase_S8/S53_dom_sf"/>
</dbReference>
<evidence type="ECO:0000256" key="2">
    <source>
        <dbReference type="ARBA" id="ARBA00022670"/>
    </source>
</evidence>
<feature type="signal peptide" evidence="8">
    <location>
        <begin position="1"/>
        <end position="15"/>
    </location>
</feature>
<keyword evidence="2 6" id="KW-0645">Protease</keyword>
<feature type="chain" id="PRO_5040215801" evidence="8">
    <location>
        <begin position="16"/>
        <end position="377"/>
    </location>
</feature>
<evidence type="ECO:0000256" key="6">
    <source>
        <dbReference type="PROSITE-ProRule" id="PRU01240"/>
    </source>
</evidence>
<evidence type="ECO:0000313" key="12">
    <source>
        <dbReference type="Proteomes" id="UP001152320"/>
    </source>
</evidence>
<keyword evidence="4 6" id="KW-0720">Serine protease</keyword>
<protein>
    <submittedName>
        <fullName evidence="11">Uncharacterized protein</fullName>
    </submittedName>
</protein>
<keyword evidence="8" id="KW-0732">Signal</keyword>
<dbReference type="SUPFAM" id="SSF54897">
    <property type="entry name" value="Protease propeptides/inhibitors"/>
    <property type="match status" value="1"/>
</dbReference>
<proteinExistence type="inferred from homology"/>
<evidence type="ECO:0000256" key="8">
    <source>
        <dbReference type="SAM" id="SignalP"/>
    </source>
</evidence>
<feature type="active site" description="Charge relay system" evidence="5 6">
    <location>
        <position position="137"/>
    </location>
</feature>
<dbReference type="PROSITE" id="PS00137">
    <property type="entry name" value="SUBTILASE_HIS"/>
    <property type="match status" value="1"/>
</dbReference>
<keyword evidence="3 6" id="KW-0378">Hydrolase</keyword>
<accession>A0A9Q1HJX5</accession>
<dbReference type="PRINTS" id="PR00723">
    <property type="entry name" value="SUBTILISIN"/>
</dbReference>
<dbReference type="Pfam" id="PF05922">
    <property type="entry name" value="Inhibitor_I9"/>
    <property type="match status" value="1"/>
</dbReference>
<comment type="similarity">
    <text evidence="1 6 7">Belongs to the peptidase S8 family.</text>
</comment>
<dbReference type="InterPro" id="IPR034193">
    <property type="entry name" value="PCSK9_ProteinaseK-like"/>
</dbReference>
<organism evidence="11 12">
    <name type="scientific">Holothuria leucospilota</name>
    <name type="common">Black long sea cucumber</name>
    <name type="synonym">Mertensiothuria leucospilota</name>
    <dbReference type="NCBI Taxonomy" id="206669"/>
    <lineage>
        <taxon>Eukaryota</taxon>
        <taxon>Metazoa</taxon>
        <taxon>Echinodermata</taxon>
        <taxon>Eleutherozoa</taxon>
        <taxon>Echinozoa</taxon>
        <taxon>Holothuroidea</taxon>
        <taxon>Aspidochirotacea</taxon>
        <taxon>Aspidochirotida</taxon>
        <taxon>Holothuriidae</taxon>
        <taxon>Holothuria</taxon>
    </lineage>
</organism>
<dbReference type="PANTHER" id="PTHR43806:SF11">
    <property type="entry name" value="CEREVISIN-RELATED"/>
    <property type="match status" value="1"/>
</dbReference>
<dbReference type="Proteomes" id="UP001152320">
    <property type="component" value="Chromosome 1"/>
</dbReference>
<dbReference type="PANTHER" id="PTHR43806">
    <property type="entry name" value="PEPTIDASE S8"/>
    <property type="match status" value="1"/>
</dbReference>
<dbReference type="InterPro" id="IPR023828">
    <property type="entry name" value="Peptidase_S8_Ser-AS"/>
</dbReference>
<dbReference type="AlphaFoldDB" id="A0A9Q1HJX5"/>
<dbReference type="Gene3D" id="3.30.70.80">
    <property type="entry name" value="Peptidase S8 propeptide/proteinase inhibitor I9"/>
    <property type="match status" value="1"/>
</dbReference>
<dbReference type="OrthoDB" id="206201at2759"/>
<dbReference type="InterPro" id="IPR023827">
    <property type="entry name" value="Peptidase_S8_Asp-AS"/>
</dbReference>
<evidence type="ECO:0000259" key="9">
    <source>
        <dbReference type="Pfam" id="PF00082"/>
    </source>
</evidence>